<organism evidence="6 7">
    <name type="scientific">Massilia violaceinigra</name>
    <dbReference type="NCBI Taxonomy" id="2045208"/>
    <lineage>
        <taxon>Bacteria</taxon>
        <taxon>Pseudomonadati</taxon>
        <taxon>Pseudomonadota</taxon>
        <taxon>Betaproteobacteria</taxon>
        <taxon>Burkholderiales</taxon>
        <taxon>Oxalobacteraceae</taxon>
        <taxon>Telluria group</taxon>
        <taxon>Massilia</taxon>
    </lineage>
</organism>
<evidence type="ECO:0000256" key="1">
    <source>
        <dbReference type="ARBA" id="ARBA00022491"/>
    </source>
</evidence>
<sequence length="346" mass="36774">MAVTIKDVARAANVSVASVSRALNGSGTVTEETRKLVLAAARSLRYIPHSGARSLSTSRTQTIGVVLPDLHGEFFSELIRGIDMAAHRRGLHLLVSSSHGDAGEAALAMRAMSGRVDGLIVMSPHVDAGFLADNLADSLPIVLLNTRATGHDCSALAVDNHGGAADMVQHLVEMGHRSIVMIAGPADNFESQERLRGFRETMARLLPGVPAFEPDVLRGDFGEESGYRAGQQLRALKRLPDAVFAANDMMAIGCLFALGEGGLVVPRDIALVGFDDVPTARFVAPPLTTVRVRITEMGSRALECLAFEIENPQGTKKTVQVVQTELVVRRSCGAHAQGGADNNIKE</sequence>
<dbReference type="PROSITE" id="PS50932">
    <property type="entry name" value="HTH_LACI_2"/>
    <property type="match status" value="1"/>
</dbReference>
<name>A0A2D2DNJ2_9BURK</name>
<evidence type="ECO:0000259" key="5">
    <source>
        <dbReference type="PROSITE" id="PS50932"/>
    </source>
</evidence>
<dbReference type="Proteomes" id="UP000229897">
    <property type="component" value="Chromosome"/>
</dbReference>
<keyword evidence="1" id="KW-0678">Repressor</keyword>
<dbReference type="EMBL" id="CP024608">
    <property type="protein sequence ID" value="ATQ76530.1"/>
    <property type="molecule type" value="Genomic_DNA"/>
</dbReference>
<dbReference type="OrthoDB" id="9805642at2"/>
<dbReference type="Pfam" id="PF00356">
    <property type="entry name" value="LacI"/>
    <property type="match status" value="1"/>
</dbReference>
<accession>A0A2D2DNJ2</accession>
<evidence type="ECO:0000256" key="4">
    <source>
        <dbReference type="ARBA" id="ARBA00023163"/>
    </source>
</evidence>
<keyword evidence="2" id="KW-0805">Transcription regulation</keyword>
<dbReference type="RefSeq" id="WP_099877586.1">
    <property type="nucleotide sequence ID" value="NZ_CP024608.1"/>
</dbReference>
<dbReference type="AlphaFoldDB" id="A0A2D2DNJ2"/>
<dbReference type="PROSITE" id="PS00356">
    <property type="entry name" value="HTH_LACI_1"/>
    <property type="match status" value="1"/>
</dbReference>
<dbReference type="SUPFAM" id="SSF47413">
    <property type="entry name" value="lambda repressor-like DNA-binding domains"/>
    <property type="match status" value="1"/>
</dbReference>
<dbReference type="SUPFAM" id="SSF53822">
    <property type="entry name" value="Periplasmic binding protein-like I"/>
    <property type="match status" value="1"/>
</dbReference>
<dbReference type="CDD" id="cd06267">
    <property type="entry name" value="PBP1_LacI_sugar_binding-like"/>
    <property type="match status" value="1"/>
</dbReference>
<dbReference type="SMART" id="SM00354">
    <property type="entry name" value="HTH_LACI"/>
    <property type="match status" value="1"/>
</dbReference>
<dbReference type="Gene3D" id="3.40.50.2300">
    <property type="match status" value="2"/>
</dbReference>
<evidence type="ECO:0000256" key="2">
    <source>
        <dbReference type="ARBA" id="ARBA00023015"/>
    </source>
</evidence>
<dbReference type="GO" id="GO:0003700">
    <property type="term" value="F:DNA-binding transcription factor activity"/>
    <property type="evidence" value="ECO:0007669"/>
    <property type="project" value="TreeGrafter"/>
</dbReference>
<dbReference type="PANTHER" id="PTHR30146">
    <property type="entry name" value="LACI-RELATED TRANSCRIPTIONAL REPRESSOR"/>
    <property type="match status" value="1"/>
</dbReference>
<dbReference type="PRINTS" id="PR00036">
    <property type="entry name" value="HTHLACI"/>
</dbReference>
<gene>
    <name evidence="6" type="ORF">CR152_19930</name>
</gene>
<dbReference type="CDD" id="cd01392">
    <property type="entry name" value="HTH_LacI"/>
    <property type="match status" value="1"/>
</dbReference>
<reference evidence="6" key="1">
    <citation type="submission" date="2017-10" db="EMBL/GenBank/DDBJ databases">
        <title>Massilia psychrophilum sp. nov., a novel purple-pigmented bacterium isolated from Tianshan glacier, Xinjiang Municipality, China.</title>
        <authorList>
            <person name="Wang H."/>
        </authorList>
    </citation>
    <scope>NUCLEOTIDE SEQUENCE [LARGE SCALE GENOMIC DNA]</scope>
    <source>
        <strain evidence="6">B2</strain>
    </source>
</reference>
<protein>
    <submittedName>
        <fullName evidence="6">LacI family transcriptional regulator</fullName>
    </submittedName>
</protein>
<dbReference type="Pfam" id="PF13377">
    <property type="entry name" value="Peripla_BP_3"/>
    <property type="match status" value="1"/>
</dbReference>
<keyword evidence="7" id="KW-1185">Reference proteome</keyword>
<dbReference type="KEGG" id="mass:CR152_19930"/>
<dbReference type="PANTHER" id="PTHR30146:SF151">
    <property type="entry name" value="HTH-TYPE TRANSCRIPTIONAL REPRESSOR CYTR"/>
    <property type="match status" value="1"/>
</dbReference>
<dbReference type="InterPro" id="IPR046335">
    <property type="entry name" value="LacI/GalR-like_sensor"/>
</dbReference>
<evidence type="ECO:0000313" key="6">
    <source>
        <dbReference type="EMBL" id="ATQ76530.1"/>
    </source>
</evidence>
<dbReference type="GO" id="GO:0000976">
    <property type="term" value="F:transcription cis-regulatory region binding"/>
    <property type="evidence" value="ECO:0007669"/>
    <property type="project" value="TreeGrafter"/>
</dbReference>
<dbReference type="InterPro" id="IPR010982">
    <property type="entry name" value="Lambda_DNA-bd_dom_sf"/>
</dbReference>
<proteinExistence type="predicted"/>
<dbReference type="Gene3D" id="1.10.260.40">
    <property type="entry name" value="lambda repressor-like DNA-binding domains"/>
    <property type="match status" value="1"/>
</dbReference>
<evidence type="ECO:0000313" key="7">
    <source>
        <dbReference type="Proteomes" id="UP000229897"/>
    </source>
</evidence>
<dbReference type="InterPro" id="IPR028082">
    <property type="entry name" value="Peripla_BP_I"/>
</dbReference>
<keyword evidence="3" id="KW-0238">DNA-binding</keyword>
<keyword evidence="4" id="KW-0804">Transcription</keyword>
<feature type="domain" description="HTH lacI-type" evidence="5">
    <location>
        <begin position="3"/>
        <end position="57"/>
    </location>
</feature>
<evidence type="ECO:0000256" key="3">
    <source>
        <dbReference type="ARBA" id="ARBA00023125"/>
    </source>
</evidence>
<dbReference type="InterPro" id="IPR000843">
    <property type="entry name" value="HTH_LacI"/>
</dbReference>